<keyword evidence="2" id="KW-1185">Reference proteome</keyword>
<proteinExistence type="predicted"/>
<dbReference type="EMBL" id="JAMKFB020000006">
    <property type="protein sequence ID" value="KAL0190634.1"/>
    <property type="molecule type" value="Genomic_DNA"/>
</dbReference>
<dbReference type="Proteomes" id="UP001529510">
    <property type="component" value="Unassembled WGS sequence"/>
</dbReference>
<feature type="non-terminal residue" evidence="1">
    <location>
        <position position="1"/>
    </location>
</feature>
<evidence type="ECO:0000313" key="1">
    <source>
        <dbReference type="EMBL" id="KAL0190634.1"/>
    </source>
</evidence>
<reference evidence="1 2" key="1">
    <citation type="submission" date="2024-05" db="EMBL/GenBank/DDBJ databases">
        <title>Genome sequencing and assembly of Indian major carp, Cirrhinus mrigala (Hamilton, 1822).</title>
        <authorList>
            <person name="Mohindra V."/>
            <person name="Chowdhury L.M."/>
            <person name="Lal K."/>
            <person name="Jena J.K."/>
        </authorList>
    </citation>
    <scope>NUCLEOTIDE SEQUENCE [LARGE SCALE GENOMIC DNA]</scope>
    <source>
        <strain evidence="1">CM1030</strain>
        <tissue evidence="1">Blood</tissue>
    </source>
</reference>
<dbReference type="AlphaFoldDB" id="A0ABD0QWN8"/>
<sequence>DLVLQHLSQLGLWVNWEKSKLSPMQRISFLGMELDSVSMMARLTFLQRQDSGTAETISEAPGAYGICSRGHTAQIASYEATSALVTLPSTEMGMAPRYTSSDHHSVVSPSIQPLNKCPGMLLSQQIPPVRVEVPHAMDRQSRGPGQGLDCFGTSVAYSCWHSGRCCKASTCWSVRTTLRLYRTSTGREVYDHIACHSSPAISFSGV</sequence>
<feature type="non-terminal residue" evidence="1">
    <location>
        <position position="206"/>
    </location>
</feature>
<gene>
    <name evidence="1" type="ORF">M9458_013332</name>
</gene>
<accession>A0ABD0QWN8</accession>
<organism evidence="1 2">
    <name type="scientific">Cirrhinus mrigala</name>
    <name type="common">Mrigala</name>
    <dbReference type="NCBI Taxonomy" id="683832"/>
    <lineage>
        <taxon>Eukaryota</taxon>
        <taxon>Metazoa</taxon>
        <taxon>Chordata</taxon>
        <taxon>Craniata</taxon>
        <taxon>Vertebrata</taxon>
        <taxon>Euteleostomi</taxon>
        <taxon>Actinopterygii</taxon>
        <taxon>Neopterygii</taxon>
        <taxon>Teleostei</taxon>
        <taxon>Ostariophysi</taxon>
        <taxon>Cypriniformes</taxon>
        <taxon>Cyprinidae</taxon>
        <taxon>Labeoninae</taxon>
        <taxon>Labeonini</taxon>
        <taxon>Cirrhinus</taxon>
    </lineage>
</organism>
<evidence type="ECO:0000313" key="2">
    <source>
        <dbReference type="Proteomes" id="UP001529510"/>
    </source>
</evidence>
<protein>
    <submittedName>
        <fullName evidence="1">Uncharacterized protein</fullName>
    </submittedName>
</protein>
<name>A0ABD0QWN8_CIRMR</name>
<comment type="caution">
    <text evidence="1">The sequence shown here is derived from an EMBL/GenBank/DDBJ whole genome shotgun (WGS) entry which is preliminary data.</text>
</comment>